<dbReference type="Gene3D" id="3.30.428.10">
    <property type="entry name" value="HIT-like"/>
    <property type="match status" value="1"/>
</dbReference>
<dbReference type="InterPro" id="IPR001310">
    <property type="entry name" value="Histidine_triad_HIT"/>
</dbReference>
<reference evidence="5" key="1">
    <citation type="journal article" date="2020" name="mSystems">
        <title>Genome- and Community-Level Interaction Insights into Carbon Utilization and Element Cycling Functions of Hydrothermarchaeota in Hydrothermal Sediment.</title>
        <authorList>
            <person name="Zhou Z."/>
            <person name="Liu Y."/>
            <person name="Xu W."/>
            <person name="Pan J."/>
            <person name="Luo Z.H."/>
            <person name="Li M."/>
        </authorList>
    </citation>
    <scope>NUCLEOTIDE SEQUENCE [LARGE SCALE GENOMIC DNA]</scope>
    <source>
        <strain evidence="5">SpSt-769</strain>
    </source>
</reference>
<dbReference type="GO" id="GO:0003824">
    <property type="term" value="F:catalytic activity"/>
    <property type="evidence" value="ECO:0007669"/>
    <property type="project" value="InterPro"/>
</dbReference>
<evidence type="ECO:0000259" key="4">
    <source>
        <dbReference type="PROSITE" id="PS51084"/>
    </source>
</evidence>
<dbReference type="InterPro" id="IPR011146">
    <property type="entry name" value="HIT-like"/>
</dbReference>
<proteinExistence type="predicted"/>
<dbReference type="PANTHER" id="PTHR23089">
    <property type="entry name" value="HISTIDINE TRIAD HIT PROTEIN"/>
    <property type="match status" value="1"/>
</dbReference>
<feature type="short sequence motif" description="Histidine triad motif" evidence="2 3">
    <location>
        <begin position="97"/>
        <end position="101"/>
    </location>
</feature>
<dbReference type="PROSITE" id="PS51084">
    <property type="entry name" value="HIT_2"/>
    <property type="match status" value="1"/>
</dbReference>
<organism evidence="5">
    <name type="scientific">Desulfomonile tiedjei</name>
    <dbReference type="NCBI Taxonomy" id="2358"/>
    <lineage>
        <taxon>Bacteria</taxon>
        <taxon>Pseudomonadati</taxon>
        <taxon>Thermodesulfobacteriota</taxon>
        <taxon>Desulfomonilia</taxon>
        <taxon>Desulfomonilales</taxon>
        <taxon>Desulfomonilaceae</taxon>
        <taxon>Desulfomonile</taxon>
    </lineage>
</organism>
<dbReference type="CDD" id="cd01276">
    <property type="entry name" value="PKCI_related"/>
    <property type="match status" value="1"/>
</dbReference>
<dbReference type="InterPro" id="IPR036265">
    <property type="entry name" value="HIT-like_sf"/>
</dbReference>
<feature type="domain" description="HIT" evidence="4">
    <location>
        <begin position="5"/>
        <end position="113"/>
    </location>
</feature>
<evidence type="ECO:0000256" key="3">
    <source>
        <dbReference type="PROSITE-ProRule" id="PRU00464"/>
    </source>
</evidence>
<evidence type="ECO:0000256" key="1">
    <source>
        <dbReference type="PIRSR" id="PIRSR601310-1"/>
    </source>
</evidence>
<comment type="caution">
    <text evidence="5">The sequence shown here is derived from an EMBL/GenBank/DDBJ whole genome shotgun (WGS) entry which is preliminary data.</text>
</comment>
<dbReference type="SUPFAM" id="SSF54197">
    <property type="entry name" value="HIT-like"/>
    <property type="match status" value="1"/>
</dbReference>
<dbReference type="EMBL" id="DTGT01000153">
    <property type="protein sequence ID" value="HGH60611.1"/>
    <property type="molecule type" value="Genomic_DNA"/>
</dbReference>
<dbReference type="AlphaFoldDB" id="A0A7C4ET63"/>
<sequence>MSECIFCQIVQKKRPANVVYEDEKIMAFWDARPVAPVHVLIVPKEHISTLNDIPAGNTILADIGRAASMTARKLGVADSGYRFSINVNRGGGQVIFHLHAHLIAGRDFGTFLLKAAIVMATAWRKLISSVRPPRS</sequence>
<feature type="active site" description="Tele-AMP-histidine intermediate" evidence="1">
    <location>
        <position position="99"/>
    </location>
</feature>
<protein>
    <submittedName>
        <fullName evidence="5">Histidine triad nucleotide-binding protein</fullName>
    </submittedName>
</protein>
<evidence type="ECO:0000313" key="5">
    <source>
        <dbReference type="EMBL" id="HGH60611.1"/>
    </source>
</evidence>
<dbReference type="PRINTS" id="PR00332">
    <property type="entry name" value="HISTRIAD"/>
</dbReference>
<name>A0A7C4ET63_9BACT</name>
<gene>
    <name evidence="5" type="ORF">ENV54_04850</name>
</gene>
<evidence type="ECO:0000256" key="2">
    <source>
        <dbReference type="PIRSR" id="PIRSR601310-3"/>
    </source>
</evidence>
<accession>A0A7C4ET63</accession>
<dbReference type="Pfam" id="PF01230">
    <property type="entry name" value="HIT"/>
    <property type="match status" value="1"/>
</dbReference>